<dbReference type="CDD" id="cd21669">
    <property type="entry name" value="SMP_SF"/>
    <property type="match status" value="1"/>
</dbReference>
<dbReference type="GO" id="GO:0006869">
    <property type="term" value="P:lipid transport"/>
    <property type="evidence" value="ECO:0007669"/>
    <property type="project" value="UniProtKB-KW"/>
</dbReference>
<organism evidence="10 11">
    <name type="scientific">Erythranthe guttata</name>
    <name type="common">Yellow monkey flower</name>
    <name type="synonym">Mimulus guttatus</name>
    <dbReference type="NCBI Taxonomy" id="4155"/>
    <lineage>
        <taxon>Eukaryota</taxon>
        <taxon>Viridiplantae</taxon>
        <taxon>Streptophyta</taxon>
        <taxon>Embryophyta</taxon>
        <taxon>Tracheophyta</taxon>
        <taxon>Spermatophyta</taxon>
        <taxon>Magnoliopsida</taxon>
        <taxon>eudicotyledons</taxon>
        <taxon>Gunneridae</taxon>
        <taxon>Pentapetalae</taxon>
        <taxon>asterids</taxon>
        <taxon>lamiids</taxon>
        <taxon>Lamiales</taxon>
        <taxon>Phrymaceae</taxon>
        <taxon>Erythranthe</taxon>
    </lineage>
</organism>
<keyword evidence="5 7" id="KW-0472">Membrane</keyword>
<gene>
    <name evidence="10" type="ORF">MIMGU_mgv1a001143mg</name>
</gene>
<dbReference type="SUPFAM" id="SSF49562">
    <property type="entry name" value="C2 domain (Calcium/lipid-binding domain, CaLB)"/>
    <property type="match status" value="1"/>
</dbReference>
<feature type="domain" description="C2" evidence="8">
    <location>
        <begin position="271"/>
        <end position="385"/>
    </location>
</feature>
<dbReference type="Proteomes" id="UP000030748">
    <property type="component" value="Unassembled WGS sequence"/>
</dbReference>
<dbReference type="GO" id="GO:0008289">
    <property type="term" value="F:lipid binding"/>
    <property type="evidence" value="ECO:0007669"/>
    <property type="project" value="UniProtKB-KW"/>
</dbReference>
<evidence type="ECO:0000256" key="2">
    <source>
        <dbReference type="ARBA" id="ARBA00022448"/>
    </source>
</evidence>
<feature type="compositionally biased region" description="Basic and acidic residues" evidence="6">
    <location>
        <begin position="420"/>
        <end position="433"/>
    </location>
</feature>
<feature type="compositionally biased region" description="Basic and acidic residues" evidence="6">
    <location>
        <begin position="500"/>
        <end position="517"/>
    </location>
</feature>
<dbReference type="PROSITE" id="PS50004">
    <property type="entry name" value="C2"/>
    <property type="match status" value="1"/>
</dbReference>
<evidence type="ECO:0000256" key="5">
    <source>
        <dbReference type="ARBA" id="ARBA00023136"/>
    </source>
</evidence>
<name>A0A022RYA7_ERYGU</name>
<evidence type="ECO:0000256" key="6">
    <source>
        <dbReference type="SAM" id="MobiDB-lite"/>
    </source>
</evidence>
<dbReference type="eggNOG" id="KOG1012">
    <property type="taxonomic scope" value="Eukaryota"/>
</dbReference>
<evidence type="ECO:0000256" key="7">
    <source>
        <dbReference type="SAM" id="Phobius"/>
    </source>
</evidence>
<reference evidence="10 11" key="1">
    <citation type="journal article" date="2013" name="Proc. Natl. Acad. Sci. U.S.A.">
        <title>Fine-scale variation in meiotic recombination in Mimulus inferred from population shotgun sequencing.</title>
        <authorList>
            <person name="Hellsten U."/>
            <person name="Wright K.M."/>
            <person name="Jenkins J."/>
            <person name="Shu S."/>
            <person name="Yuan Y."/>
            <person name="Wessler S.R."/>
            <person name="Schmutz J."/>
            <person name="Willis J.H."/>
            <person name="Rokhsar D.S."/>
        </authorList>
    </citation>
    <scope>NUCLEOTIDE SEQUENCE [LARGE SCALE GENOMIC DNA]</scope>
    <source>
        <strain evidence="11">cv. DUN x IM62</strain>
    </source>
</reference>
<keyword evidence="7" id="KW-1133">Transmembrane helix</keyword>
<dbReference type="STRING" id="4155.A0A022RYA7"/>
<dbReference type="SMART" id="SM00239">
    <property type="entry name" value="C2"/>
    <property type="match status" value="1"/>
</dbReference>
<keyword evidence="7" id="KW-0812">Transmembrane</keyword>
<evidence type="ECO:0000256" key="1">
    <source>
        <dbReference type="ARBA" id="ARBA00004370"/>
    </source>
</evidence>
<dbReference type="InterPro" id="IPR052847">
    <property type="entry name" value="Ext_Synaptotagmin/KAHRP-like"/>
</dbReference>
<protein>
    <recommendedName>
        <fullName evidence="12">C2 domain-containing protein</fullName>
    </recommendedName>
</protein>
<evidence type="ECO:0000256" key="3">
    <source>
        <dbReference type="ARBA" id="ARBA00023055"/>
    </source>
</evidence>
<feature type="compositionally biased region" description="Polar residues" evidence="6">
    <location>
        <begin position="518"/>
        <end position="538"/>
    </location>
</feature>
<feature type="domain" description="SMP-LTD" evidence="9">
    <location>
        <begin position="72"/>
        <end position="266"/>
    </location>
</feature>
<keyword evidence="4" id="KW-0446">Lipid-binding</keyword>
<feature type="region of interest" description="Disordered" evidence="6">
    <location>
        <begin position="648"/>
        <end position="677"/>
    </location>
</feature>
<dbReference type="PANTHER" id="PTHR47042:SF4">
    <property type="entry name" value="OS02G0313700 PROTEIN"/>
    <property type="match status" value="1"/>
</dbReference>
<dbReference type="AlphaFoldDB" id="A0A022RYA7"/>
<evidence type="ECO:0008006" key="12">
    <source>
        <dbReference type="Google" id="ProtNLM"/>
    </source>
</evidence>
<dbReference type="PROSITE" id="PS51847">
    <property type="entry name" value="SMP"/>
    <property type="match status" value="1"/>
</dbReference>
<dbReference type="CDD" id="cd00030">
    <property type="entry name" value="C2"/>
    <property type="match status" value="1"/>
</dbReference>
<feature type="region of interest" description="Disordered" evidence="6">
    <location>
        <begin position="403"/>
        <end position="461"/>
    </location>
</feature>
<evidence type="ECO:0000259" key="9">
    <source>
        <dbReference type="PROSITE" id="PS51847"/>
    </source>
</evidence>
<feature type="transmembrane region" description="Helical" evidence="7">
    <location>
        <begin position="7"/>
        <end position="26"/>
    </location>
</feature>
<feature type="region of interest" description="Disordered" evidence="6">
    <location>
        <begin position="500"/>
        <end position="542"/>
    </location>
</feature>
<feature type="compositionally biased region" description="Acidic residues" evidence="6">
    <location>
        <begin position="403"/>
        <end position="419"/>
    </location>
</feature>
<dbReference type="Gene3D" id="2.60.40.150">
    <property type="entry name" value="C2 domain"/>
    <property type="match status" value="1"/>
</dbReference>
<dbReference type="InterPro" id="IPR000008">
    <property type="entry name" value="C2_dom"/>
</dbReference>
<evidence type="ECO:0000313" key="11">
    <source>
        <dbReference type="Proteomes" id="UP000030748"/>
    </source>
</evidence>
<dbReference type="InterPro" id="IPR035892">
    <property type="entry name" value="C2_domain_sf"/>
</dbReference>
<accession>A0A022RYA7</accession>
<comment type="subcellular location">
    <subcellularLocation>
        <location evidence="1">Membrane</location>
    </subcellularLocation>
</comment>
<proteinExistence type="predicted"/>
<keyword evidence="3" id="KW-0445">Lipid transport</keyword>
<evidence type="ECO:0000313" key="10">
    <source>
        <dbReference type="EMBL" id="EYU45039.1"/>
    </source>
</evidence>
<evidence type="ECO:0000259" key="8">
    <source>
        <dbReference type="PROSITE" id="PS50004"/>
    </source>
</evidence>
<dbReference type="EMBL" id="KI630204">
    <property type="protein sequence ID" value="EYU45039.1"/>
    <property type="molecule type" value="Genomic_DNA"/>
</dbReference>
<keyword evidence="11" id="KW-1185">Reference proteome</keyword>
<dbReference type="Pfam" id="PF00168">
    <property type="entry name" value="C2"/>
    <property type="match status" value="1"/>
</dbReference>
<evidence type="ECO:0000256" key="4">
    <source>
        <dbReference type="ARBA" id="ARBA00023121"/>
    </source>
</evidence>
<keyword evidence="2" id="KW-0813">Transport</keyword>
<dbReference type="InterPro" id="IPR031468">
    <property type="entry name" value="SMP_LBD"/>
</dbReference>
<dbReference type="PANTHER" id="PTHR47042">
    <property type="entry name" value="C2 DOMAIN-CONTAINING PROTEIN-LIKE"/>
    <property type="match status" value="1"/>
</dbReference>
<dbReference type="GO" id="GO:0016020">
    <property type="term" value="C:membrane"/>
    <property type="evidence" value="ECO:0007669"/>
    <property type="project" value="UniProtKB-SubCell"/>
</dbReference>
<sequence>MGSIIDATILHHVCIVLLVLWFLNSFNYGHPVAYFLSLIYLYLVHEGYVVKLTKKLQFEEKRESNQKRVLVDSETVRWLNHAVEKMWPICMEEIVSQKMLLPIVPWFLKKYKPWTAKDIELQHLYLGRSPPILTEMRVLQNANGDDHLVIEAGLNFRTAEDMSAILQVKLRRRLGFGMTTKLHLLGMHIEGKVLVGVKFLRGWPFISRLRVCFVEPPYFQMTVKPIFTHGLDVTELPGIAGWIDNLLALVFEQTLVEPNMLVVDVEKFASPKPEKWFSVDAKDPIAYAVVEVLDAADMNPSDMNGLADPYVKGQLGPYRFRTKTQKKTLAPKWSEEFKIPICSWESQNLLRIEVRDKDHLYDDMMGDCSVNINEFRGGQRHDMWLSLQNIKMGRLHLAVTVSEETEKEAEPSDDAEVLESDNKRNSFTEDSSKKGSFSKRISFTDDSSKKGSFSSKSFDKSPRVADKFEPIDIEGKPETGIWIHHPGSEVAQVWEPRKGKLRHQDSHQLNRQVRSEANEGSSTDEGTDPNISSQSTNPVRRGLRKIGSVFRRSSKTEEKVNFLVGPESYPKDNIRSLNAKKVGVKLIIDETMISTSTTKAPNGNNEKDLLEETGVGSPRQGHVKDVAKGILKSARDFKHTLSRRALRKSKSEIGSLPTDQESSSDEDESRSSSIDTSLGHGGLVISGSAVSNVAKGSGGFYLAALAQAFDDYVQTASVDFDTQFGSPHVDLVHDLELLRRNQQIEDAVEGGCGGPALVVGHVEEGFDRPVDSAGGVAVNLDHIPEEEIGEAAFPLELDSVHEGLDPVEVLGERELVDESGVKGFIGPVIFAGSELFEERESEIGVFEVLKNPDNLGLTQPVFVAEEIRAAAAVVVVVV</sequence>